<dbReference type="AlphaFoldDB" id="A0A8J8FH79"/>
<evidence type="ECO:0000313" key="3">
    <source>
        <dbReference type="Proteomes" id="UP000598971"/>
    </source>
</evidence>
<name>A0A8J8FH79_9BACT</name>
<keyword evidence="3" id="KW-1185">Reference proteome</keyword>
<proteinExistence type="predicted"/>
<dbReference type="InterPro" id="IPR026444">
    <property type="entry name" value="Secre_tail"/>
</dbReference>
<dbReference type="Pfam" id="PF18962">
    <property type="entry name" value="Por_Secre_tail"/>
    <property type="match status" value="1"/>
</dbReference>
<dbReference type="SUPFAM" id="SSF81296">
    <property type="entry name" value="E set domains"/>
    <property type="match status" value="1"/>
</dbReference>
<reference evidence="2" key="1">
    <citation type="submission" date="2019-10" db="EMBL/GenBank/DDBJ databases">
        <title>Draft genome sequence of Panacibacter sp. KCS-6.</title>
        <authorList>
            <person name="Yim K.J."/>
        </authorList>
    </citation>
    <scope>NUCLEOTIDE SEQUENCE</scope>
    <source>
        <strain evidence="2">KCS-6</strain>
    </source>
</reference>
<dbReference type="Proteomes" id="UP000598971">
    <property type="component" value="Unassembled WGS sequence"/>
</dbReference>
<dbReference type="Gene3D" id="2.60.40.10">
    <property type="entry name" value="Immunoglobulins"/>
    <property type="match status" value="1"/>
</dbReference>
<sequence>MKNMLYRFIIFGLLLCTQTKSTGQLIKVDLDEKITNAPLIVEGRVINRKSFWNQAHTMIYTSNRVEVYKLFKGNTVPKTIEIITQGGSVGLEYVEASDLLQLENSQTGIFFCEPNRINIRSPFTNAILFDVYSSDQGFLRYDLQKDEAYAPFANYKNIEAGLYTEIEKKCGGTYKLINPSFNISAAISKANQVVQGPAGAQATISSFAPSTVHAGALLDAANNVLTINGSGFGSTPSGSAGIRFTDGSPSNANIDLFFTVPYKSFYVISWTDTKIVVKVPARAATGNFGVVTSNGSVEFAASPLIVSYAILNATFLNLGGYDSVFAETRMVNTNNAGGYTILYSTNTAGGGKNFFTSTEKETFARALNTWKEQVGVNFTEGGTTTLQQVRTSDDKNVIMFDNANTGNLPLQAGVLATTYNKFLGCVIGNVVYASQKSEFDVVIRNPGVSVGNTSFTTGPCFPANNDIDLETTILHELGHAINLGHINDTYEGNTVPNVNAAKLMHYQIVNYVTRRSLDNSAYTGGLYACQQLNADYGVCTGLFASEMTPLNYITIPNDECPLTFPTAATPDGTSVIFDLAHATSNLNKDPQFTAVNCTGNGTSVTNNGWYVYRTAAGTNKLSLYISGYTTTPASQAACTGQGVRVSVYDLNTCPDGQNFPAPIACVIFTTNGPIADITGLQANHNYVLYFDGLRNTKASFVATINGLPANPAAVTLTGQFVTPNNELSVAVAKAGTIQSLDIERSADNIVYNQLSSISLNTNIIGTYNYADASPLSGNNYYRIKITNTNSTVEYSNVLLLSNSAGAFNIFPNPVYDKLNINFNVVAAGEYQSQVFNMMGQLLLTQKDALGTGTQTIRLPFINLASGMYFIKLSDSEGNIITKQKVLKLIK</sequence>
<gene>
    <name evidence="2" type="ORF">GD597_21325</name>
</gene>
<comment type="caution">
    <text evidence="2">The sequence shown here is derived from an EMBL/GenBank/DDBJ whole genome shotgun (WGS) entry which is preliminary data.</text>
</comment>
<dbReference type="NCBIfam" id="TIGR04183">
    <property type="entry name" value="Por_Secre_tail"/>
    <property type="match status" value="1"/>
</dbReference>
<dbReference type="Gene3D" id="3.40.390.10">
    <property type="entry name" value="Collagenase (Catalytic Domain)"/>
    <property type="match status" value="1"/>
</dbReference>
<evidence type="ECO:0000259" key="1">
    <source>
        <dbReference type="Pfam" id="PF18962"/>
    </source>
</evidence>
<feature type="domain" description="Secretion system C-terminal sorting" evidence="1">
    <location>
        <begin position="809"/>
        <end position="883"/>
    </location>
</feature>
<dbReference type="GO" id="GO:0008237">
    <property type="term" value="F:metallopeptidase activity"/>
    <property type="evidence" value="ECO:0007669"/>
    <property type="project" value="InterPro"/>
</dbReference>
<dbReference type="SUPFAM" id="SSF55486">
    <property type="entry name" value="Metalloproteases ('zincins'), catalytic domain"/>
    <property type="match status" value="1"/>
</dbReference>
<dbReference type="EMBL" id="WHPF01000025">
    <property type="protein sequence ID" value="NNV58020.1"/>
    <property type="molecule type" value="Genomic_DNA"/>
</dbReference>
<protein>
    <submittedName>
        <fullName evidence="2">T9SS type A sorting domain-containing protein</fullName>
    </submittedName>
</protein>
<organism evidence="2 3">
    <name type="scientific">Limnovirga soli</name>
    <dbReference type="NCBI Taxonomy" id="2656915"/>
    <lineage>
        <taxon>Bacteria</taxon>
        <taxon>Pseudomonadati</taxon>
        <taxon>Bacteroidota</taxon>
        <taxon>Chitinophagia</taxon>
        <taxon>Chitinophagales</taxon>
        <taxon>Chitinophagaceae</taxon>
        <taxon>Limnovirga</taxon>
    </lineage>
</organism>
<dbReference type="InterPro" id="IPR024079">
    <property type="entry name" value="MetalloPept_cat_dom_sf"/>
</dbReference>
<dbReference type="InterPro" id="IPR013783">
    <property type="entry name" value="Ig-like_fold"/>
</dbReference>
<dbReference type="InterPro" id="IPR014756">
    <property type="entry name" value="Ig_E-set"/>
</dbReference>
<dbReference type="RefSeq" id="WP_171609975.1">
    <property type="nucleotide sequence ID" value="NZ_WHPF01000025.1"/>
</dbReference>
<accession>A0A8J8FH79</accession>
<evidence type="ECO:0000313" key="2">
    <source>
        <dbReference type="EMBL" id="NNV58020.1"/>
    </source>
</evidence>